<evidence type="ECO:0000256" key="7">
    <source>
        <dbReference type="SAM" id="MobiDB-lite"/>
    </source>
</evidence>
<dbReference type="Gene3D" id="3.30.160.60">
    <property type="entry name" value="Classic Zinc Finger"/>
    <property type="match status" value="1"/>
</dbReference>
<dbReference type="Proteomes" id="UP000045706">
    <property type="component" value="Unassembled WGS sequence"/>
</dbReference>
<evidence type="ECO:0000256" key="1">
    <source>
        <dbReference type="ARBA" id="ARBA00004123"/>
    </source>
</evidence>
<feature type="compositionally biased region" description="Low complexity" evidence="7">
    <location>
        <begin position="226"/>
        <end position="246"/>
    </location>
</feature>
<accession>A0A0G4M6E9</accession>
<dbReference type="GO" id="GO:0005634">
    <property type="term" value="C:nucleus"/>
    <property type="evidence" value="ECO:0007669"/>
    <property type="project" value="UniProtKB-SubCell"/>
</dbReference>
<feature type="region of interest" description="Disordered" evidence="7">
    <location>
        <begin position="214"/>
        <end position="368"/>
    </location>
</feature>
<evidence type="ECO:0000256" key="6">
    <source>
        <dbReference type="PROSITE-ProRule" id="PRU00042"/>
    </source>
</evidence>
<sequence>MGKKRAHPDVEDILARPWCYYCERDFEDLKLLISHQKAKHFKCDRCGRRLNTAGGERDFEDLKLLISHQKAKHFKCDRCGRRLNTAGGLSVHLNQVHKETLDHVENALPNRQGLDVEIFGMEGIPADILDQHRNRIIQNFYQAQEDRRVATGNPLPGQAKPPKKKLKMETSEELKARLADHRAKVAAAKAAGLPHPGISVSPAAGAPANASPGAFNNSPYPPPYGAAPADPQFPAHAQAQAAGAVPPGYPQPGFPGGPGAFNGFSPSALPARPNSNLAAPPGLPQRPQNAGGYYNGGPTGQPGEVGDAIDQIIRDAELGNKTKRSEEADGGGEKKAKKGARMVYSDENVSPEERMSQLPRYAWVPPVS</sequence>
<dbReference type="PROSITE" id="PS00028">
    <property type="entry name" value="ZINC_FINGER_C2H2_1"/>
    <property type="match status" value="2"/>
</dbReference>
<dbReference type="AlphaFoldDB" id="A0A0G4M6E9"/>
<feature type="region of interest" description="Disordered" evidence="7">
    <location>
        <begin position="147"/>
        <end position="168"/>
    </location>
</feature>
<dbReference type="PANTHER" id="PTHR23215:SF0">
    <property type="entry name" value="BUB3-INTERACTING AND GLEBS MOTIF-CONTAINING PROTEIN ZNF207"/>
    <property type="match status" value="1"/>
</dbReference>
<keyword evidence="4" id="KW-0862">Zinc</keyword>
<dbReference type="InterPro" id="IPR036236">
    <property type="entry name" value="Znf_C2H2_sf"/>
</dbReference>
<evidence type="ECO:0000259" key="8">
    <source>
        <dbReference type="PROSITE" id="PS50157"/>
    </source>
</evidence>
<protein>
    <recommendedName>
        <fullName evidence="8">C2H2-type domain-containing protein</fullName>
    </recommendedName>
</protein>
<reference evidence="10" key="1">
    <citation type="submission" date="2015-05" db="EMBL/GenBank/DDBJ databases">
        <authorList>
            <person name="Fogelqvist Johan"/>
        </authorList>
    </citation>
    <scope>NUCLEOTIDE SEQUENCE [LARGE SCALE GENOMIC DNA]</scope>
</reference>
<evidence type="ECO:0000313" key="9">
    <source>
        <dbReference type="EMBL" id="CRK29826.1"/>
    </source>
</evidence>
<keyword evidence="2" id="KW-0479">Metal-binding</keyword>
<evidence type="ECO:0000313" key="10">
    <source>
        <dbReference type="Proteomes" id="UP000045706"/>
    </source>
</evidence>
<dbReference type="InterPro" id="IPR013087">
    <property type="entry name" value="Znf_C2H2_type"/>
</dbReference>
<gene>
    <name evidence="9" type="ORF">BN1723_003677</name>
</gene>
<dbReference type="PANTHER" id="PTHR23215">
    <property type="entry name" value="ZINC FINGER PROTEIN 207"/>
    <property type="match status" value="1"/>
</dbReference>
<proteinExistence type="predicted"/>
<dbReference type="CDD" id="cd20908">
    <property type="entry name" value="SUF4-like"/>
    <property type="match status" value="1"/>
</dbReference>
<comment type="subcellular location">
    <subcellularLocation>
        <location evidence="1">Nucleus</location>
    </subcellularLocation>
</comment>
<dbReference type="GO" id="GO:0008270">
    <property type="term" value="F:zinc ion binding"/>
    <property type="evidence" value="ECO:0007669"/>
    <property type="project" value="UniProtKB-KW"/>
</dbReference>
<keyword evidence="5" id="KW-0539">Nucleus</keyword>
<feature type="domain" description="C2H2-type" evidence="8">
    <location>
        <begin position="74"/>
        <end position="97"/>
    </location>
</feature>
<dbReference type="PROSITE" id="PS50157">
    <property type="entry name" value="ZINC_FINGER_C2H2_2"/>
    <property type="match status" value="1"/>
</dbReference>
<dbReference type="EMBL" id="CVQI01022224">
    <property type="protein sequence ID" value="CRK29826.1"/>
    <property type="molecule type" value="Genomic_DNA"/>
</dbReference>
<evidence type="ECO:0000256" key="4">
    <source>
        <dbReference type="ARBA" id="ARBA00022833"/>
    </source>
</evidence>
<dbReference type="SUPFAM" id="SSF57667">
    <property type="entry name" value="beta-beta-alpha zinc fingers"/>
    <property type="match status" value="1"/>
</dbReference>
<feature type="compositionally biased region" description="Basic and acidic residues" evidence="7">
    <location>
        <begin position="312"/>
        <end position="334"/>
    </location>
</feature>
<evidence type="ECO:0000256" key="2">
    <source>
        <dbReference type="ARBA" id="ARBA00022723"/>
    </source>
</evidence>
<evidence type="ECO:0000256" key="3">
    <source>
        <dbReference type="ARBA" id="ARBA00022771"/>
    </source>
</evidence>
<evidence type="ECO:0000256" key="5">
    <source>
        <dbReference type="ARBA" id="ARBA00023242"/>
    </source>
</evidence>
<dbReference type="SMART" id="SM00355">
    <property type="entry name" value="ZnF_C2H2"/>
    <property type="match status" value="3"/>
</dbReference>
<organism evidence="9 10">
    <name type="scientific">Verticillium longisporum</name>
    <name type="common">Verticillium dahliae var. longisporum</name>
    <dbReference type="NCBI Taxonomy" id="100787"/>
    <lineage>
        <taxon>Eukaryota</taxon>
        <taxon>Fungi</taxon>
        <taxon>Dikarya</taxon>
        <taxon>Ascomycota</taxon>
        <taxon>Pezizomycotina</taxon>
        <taxon>Sordariomycetes</taxon>
        <taxon>Hypocreomycetidae</taxon>
        <taxon>Glomerellales</taxon>
        <taxon>Plectosphaerellaceae</taxon>
        <taxon>Verticillium</taxon>
    </lineage>
</organism>
<name>A0A0G4M6E9_VERLO</name>
<keyword evidence="3 6" id="KW-0863">Zinc-finger</keyword>